<dbReference type="EMBL" id="JACARY010000001">
    <property type="protein sequence ID" value="NWD92936.1"/>
    <property type="molecule type" value="Genomic_DNA"/>
</dbReference>
<feature type="compositionally biased region" description="Basic and acidic residues" evidence="1">
    <location>
        <begin position="14"/>
        <end position="32"/>
    </location>
</feature>
<dbReference type="Proteomes" id="UP000572863">
    <property type="component" value="Unassembled WGS sequence"/>
</dbReference>
<keyword evidence="3" id="KW-1185">Reference proteome</keyword>
<accession>A0ABX2QMB4</accession>
<evidence type="ECO:0000313" key="3">
    <source>
        <dbReference type="Proteomes" id="UP000572863"/>
    </source>
</evidence>
<evidence type="ECO:0000313" key="2">
    <source>
        <dbReference type="EMBL" id="NWD92936.1"/>
    </source>
</evidence>
<feature type="compositionally biased region" description="Polar residues" evidence="1">
    <location>
        <begin position="34"/>
        <end position="46"/>
    </location>
</feature>
<reference evidence="2 3" key="1">
    <citation type="submission" date="2020-04" db="EMBL/GenBank/DDBJ databases">
        <title>Molecular characterization of pseudomonads from Agaricus bisporus reveal novel blotch 2 pathogens in Western Europe.</title>
        <authorList>
            <person name="Taparia T."/>
            <person name="Krijger M."/>
            <person name="Haynes E."/>
            <person name="Elpinstone J.G."/>
            <person name="Noble R."/>
            <person name="Van Der Wolf J."/>
        </authorList>
    </citation>
    <scope>NUCLEOTIDE SEQUENCE [LARGE SCALE GENOMIC DNA]</scope>
    <source>
        <strain evidence="2 3">P7774</strain>
    </source>
</reference>
<protein>
    <submittedName>
        <fullName evidence="2">Type III secretion effector protein</fullName>
    </submittedName>
</protein>
<proteinExistence type="predicted"/>
<feature type="region of interest" description="Disordered" evidence="1">
    <location>
        <begin position="1"/>
        <end position="46"/>
    </location>
</feature>
<organism evidence="2 3">
    <name type="scientific">Pseudomonas reactans</name>
    <dbReference type="NCBI Taxonomy" id="117680"/>
    <lineage>
        <taxon>Bacteria</taxon>
        <taxon>Pseudomonadati</taxon>
        <taxon>Pseudomonadota</taxon>
        <taxon>Gammaproteobacteria</taxon>
        <taxon>Pseudomonadales</taxon>
        <taxon>Pseudomonadaceae</taxon>
        <taxon>Pseudomonas</taxon>
    </lineage>
</organism>
<name>A0ABX2QMB4_9PSED</name>
<sequence length="165" mass="18107">MPFSVAEHVGSKAIADRIDAQAEMPGAEKKNADGTVTTVDPSATQQQKLDARLEGAEIKTELMVNNILSINEGKDAKAMGKDPSAPTDTPSRLAALEKRMDAIEEQMQDIGERYGIIYKPYAAPDSSQVPTDESRMKNIDERYAYMNKMTKVLNAARNATVEDEE</sequence>
<evidence type="ECO:0000256" key="1">
    <source>
        <dbReference type="SAM" id="MobiDB-lite"/>
    </source>
</evidence>
<gene>
    <name evidence="2" type="ORF">HX871_00785</name>
</gene>
<comment type="caution">
    <text evidence="2">The sequence shown here is derived from an EMBL/GenBank/DDBJ whole genome shotgun (WGS) entry which is preliminary data.</text>
</comment>